<protein>
    <submittedName>
        <fullName evidence="1">(rape) hypothetical protein</fullName>
    </submittedName>
</protein>
<proteinExistence type="predicted"/>
<name>A0A816QIH4_BRANA</name>
<gene>
    <name evidence="1" type="ORF">DARMORV10_C06P38170.1</name>
</gene>
<reference evidence="1" key="1">
    <citation type="submission" date="2021-01" db="EMBL/GenBank/DDBJ databases">
        <authorList>
            <consortium name="Genoscope - CEA"/>
            <person name="William W."/>
        </authorList>
    </citation>
    <scope>NUCLEOTIDE SEQUENCE</scope>
</reference>
<sequence>MTILVMCEFYGKEASDVHQSVRVNKHLCWRQQHIPVLQLRSGQ</sequence>
<accession>A0A816QIH4</accession>
<evidence type="ECO:0000313" key="1">
    <source>
        <dbReference type="EMBL" id="CAF2062297.1"/>
    </source>
</evidence>
<dbReference type="AlphaFoldDB" id="A0A816QIH4"/>
<dbReference type="Proteomes" id="UP001295469">
    <property type="component" value="Chromosome C06"/>
</dbReference>
<organism evidence="1">
    <name type="scientific">Brassica napus</name>
    <name type="common">Rape</name>
    <dbReference type="NCBI Taxonomy" id="3708"/>
    <lineage>
        <taxon>Eukaryota</taxon>
        <taxon>Viridiplantae</taxon>
        <taxon>Streptophyta</taxon>
        <taxon>Embryophyta</taxon>
        <taxon>Tracheophyta</taxon>
        <taxon>Spermatophyta</taxon>
        <taxon>Magnoliopsida</taxon>
        <taxon>eudicotyledons</taxon>
        <taxon>Gunneridae</taxon>
        <taxon>Pentapetalae</taxon>
        <taxon>rosids</taxon>
        <taxon>malvids</taxon>
        <taxon>Brassicales</taxon>
        <taxon>Brassicaceae</taxon>
        <taxon>Brassiceae</taxon>
        <taxon>Brassica</taxon>
    </lineage>
</organism>
<dbReference type="EMBL" id="HG994370">
    <property type="protein sequence ID" value="CAF2062297.1"/>
    <property type="molecule type" value="Genomic_DNA"/>
</dbReference>